<accession>A0A127JSY0</accession>
<dbReference type="RefSeq" id="WP_061498415.1">
    <property type="nucleotide sequence ID" value="NZ_CP010951.1"/>
</dbReference>
<keyword evidence="3" id="KW-1185">Reference proteome</keyword>
<evidence type="ECO:0000313" key="2">
    <source>
        <dbReference type="EMBL" id="AMO23064.1"/>
    </source>
</evidence>
<dbReference type="AlphaFoldDB" id="A0A127JSY0"/>
<dbReference type="PATRIC" id="fig|94132.3.peg.1912"/>
<feature type="domain" description="Haem-binding uptake Tiki superfamily ChaN" evidence="1">
    <location>
        <begin position="27"/>
        <end position="208"/>
    </location>
</feature>
<dbReference type="Gene3D" id="3.40.50.11550">
    <property type="match status" value="1"/>
</dbReference>
<dbReference type="Proteomes" id="UP000070433">
    <property type="component" value="Chromosome"/>
</dbReference>
<dbReference type="CDD" id="cd14727">
    <property type="entry name" value="ChanN-like"/>
    <property type="match status" value="1"/>
</dbReference>
<dbReference type="EMBL" id="CP010951">
    <property type="protein sequence ID" value="AMO23064.1"/>
    <property type="molecule type" value="Genomic_DNA"/>
</dbReference>
<evidence type="ECO:0000259" key="1">
    <source>
        <dbReference type="Pfam" id="PF04187"/>
    </source>
</evidence>
<proteinExistence type="predicted"/>
<evidence type="ECO:0000313" key="3">
    <source>
        <dbReference type="Proteomes" id="UP000070433"/>
    </source>
</evidence>
<dbReference type="OrthoDB" id="9795827at2"/>
<gene>
    <name evidence="2" type="ORF">UC35_09390</name>
</gene>
<reference evidence="2 3" key="1">
    <citation type="journal article" date="2014" name="Int. J. Syst. Evol. Microbiol.">
        <title>Ramlibacter solisilvae sp. nov., isolated from forest soil, and emended description of the genus Ramlibacter.</title>
        <authorList>
            <person name="Lee H.J."/>
            <person name="Lee S.H."/>
            <person name="Lee S.S."/>
            <person name="Lee J.S."/>
            <person name="Kim Y."/>
            <person name="Kim S.C."/>
            <person name="Jeon C.O."/>
        </authorList>
    </citation>
    <scope>NUCLEOTIDE SEQUENCE [LARGE SCALE GENOMIC DNA]</scope>
    <source>
        <strain evidence="2 3">5-10</strain>
    </source>
</reference>
<dbReference type="Gene3D" id="1.10.8.760">
    <property type="entry name" value="Haem-binding uptake, Tiki superfamily, ChaN, domain 2"/>
    <property type="match status" value="1"/>
</dbReference>
<organism evidence="2 3">
    <name type="scientific">Ramlibacter tataouinensis</name>
    <dbReference type="NCBI Taxonomy" id="94132"/>
    <lineage>
        <taxon>Bacteria</taxon>
        <taxon>Pseudomonadati</taxon>
        <taxon>Pseudomonadota</taxon>
        <taxon>Betaproteobacteria</taxon>
        <taxon>Burkholderiales</taxon>
        <taxon>Comamonadaceae</taxon>
        <taxon>Ramlibacter</taxon>
    </lineage>
</organism>
<protein>
    <recommendedName>
        <fullName evidence="1">Haem-binding uptake Tiki superfamily ChaN domain-containing protein</fullName>
    </recommendedName>
</protein>
<sequence length="243" mass="25803">MARLFLLLWLAVLAACAPYRLPSPLPDVILLGEQHDDPQHQQWHQRVVQELAGRGQLAALALEMAERGLSTAGLPAGASEAEVKAALGWDERGWPWAAYGPAVMTAVRAGVPVLGANLPRARLRDAMADTQLDGAVTAAVFQAQQQAVRAGHCDLLPASQWLPMARVQIARDRSMAQVLGSAIRPGQAVVLLAGAGHVDSALGVPQHLGGGLRADARTWPAGPPQRDYCEGLRQQLGGERPQS</sequence>
<dbReference type="InterPro" id="IPR007314">
    <property type="entry name" value="Cofac_haem-bd_dom"/>
</dbReference>
<dbReference type="Pfam" id="PF04187">
    <property type="entry name" value="Cofac_haem_bdg"/>
    <property type="match status" value="1"/>
</dbReference>
<name>A0A127JSY0_9BURK</name>
<dbReference type="PROSITE" id="PS51257">
    <property type="entry name" value="PROKAR_LIPOPROTEIN"/>
    <property type="match status" value="1"/>
</dbReference>
<dbReference type="SUPFAM" id="SSF159501">
    <property type="entry name" value="EreA/ChaN-like"/>
    <property type="match status" value="1"/>
</dbReference>